<protein>
    <submittedName>
        <fullName evidence="5">FHA domain-containing protein</fullName>
    </submittedName>
</protein>
<name>A0A7I5EBJ6_HAECO</name>
<proteinExistence type="predicted"/>
<dbReference type="WBParaSite" id="HCON_00127080-00001">
    <property type="protein sequence ID" value="HCON_00127080-00001"/>
    <property type="gene ID" value="HCON_00127080"/>
</dbReference>
<dbReference type="InterPro" id="IPR000253">
    <property type="entry name" value="FHA_dom"/>
</dbReference>
<dbReference type="SUPFAM" id="SSF49879">
    <property type="entry name" value="SMAD/FHA domain"/>
    <property type="match status" value="1"/>
</dbReference>
<dbReference type="PANTHER" id="PTHR15715:SF37">
    <property type="entry name" value="LD47843P"/>
    <property type="match status" value="1"/>
</dbReference>
<evidence type="ECO:0000256" key="2">
    <source>
        <dbReference type="SAM" id="Phobius"/>
    </source>
</evidence>
<sequence>SFRKQVMHGPYVVLSPIAKSHPFEERRVHVGPDEDPLKIGRAVARLKAAKDNAIFDCKVLSRNHAVLSYRNGGFFLRDTKSSNGTFVNNERLAVTGEESEARQIFTGDIIQFGVEIVENTNKVAHGCIYAMVQLFDASGQMIETGGTLSGGELNGTMPNCEPSLVNNHQLFQMQQYLSEALYREEARQQKLEALEKMLEATEHASEAAWKALVNEDRLLSRIETLEAQLATFSKNATPDKLREDILALIDDKAKFEVTSKEQLRRAQEERAESALRLADIDRSLVSTEEECNRLRSRIQTLEGKLSETVNAYEAKVNDCNNSQIALVETERRLAAAEEKASTAETRLGEMESKAQHERSVSYLVRLLVSALNNNPTVNENDRWLTMLYDVLREKNIAVDAVPDAPVIKLPKADLSSNELISCKRCEYIKDLNARETLIRAEMETYLKDNLQLQARVRDLESELAIAVSPVCIGKPQLELDSAQTLGISPPEKRNNNVQPVTVPSGPAEPLVIDRLHDTVFIISLAPFLAIILLMLAPFHMRFMQYIKQD</sequence>
<dbReference type="CDD" id="cd22679">
    <property type="entry name" value="FHA_SLMAP"/>
    <property type="match status" value="1"/>
</dbReference>
<feature type="coiled-coil region" evidence="1">
    <location>
        <begin position="183"/>
        <end position="235"/>
    </location>
</feature>
<dbReference type="SMART" id="SM00240">
    <property type="entry name" value="FHA"/>
    <property type="match status" value="1"/>
</dbReference>
<dbReference type="Proteomes" id="UP000025227">
    <property type="component" value="Unplaced"/>
</dbReference>
<evidence type="ECO:0000313" key="4">
    <source>
        <dbReference type="Proteomes" id="UP000025227"/>
    </source>
</evidence>
<accession>A0A7I5EBJ6</accession>
<dbReference type="InterPro" id="IPR051176">
    <property type="entry name" value="Cent_Immune-Sig_Mod"/>
</dbReference>
<dbReference type="CDD" id="cd21911">
    <property type="entry name" value="CC1_SLMAP"/>
    <property type="match status" value="1"/>
</dbReference>
<feature type="domain" description="FHA" evidence="3">
    <location>
        <begin position="37"/>
        <end position="92"/>
    </location>
</feature>
<keyword evidence="1" id="KW-0175">Coiled coil</keyword>
<dbReference type="AlphaFoldDB" id="A0A7I5EBJ6"/>
<reference evidence="5" key="1">
    <citation type="submission" date="2020-12" db="UniProtKB">
        <authorList>
            <consortium name="WormBaseParasite"/>
        </authorList>
    </citation>
    <scope>IDENTIFICATION</scope>
    <source>
        <strain evidence="5">MHco3</strain>
    </source>
</reference>
<dbReference type="Pfam" id="PF00498">
    <property type="entry name" value="FHA"/>
    <property type="match status" value="1"/>
</dbReference>
<dbReference type="OMA" id="PKSHPFE"/>
<feature type="transmembrane region" description="Helical" evidence="2">
    <location>
        <begin position="519"/>
        <end position="538"/>
    </location>
</feature>
<feature type="coiled-coil region" evidence="1">
    <location>
        <begin position="277"/>
        <end position="353"/>
    </location>
</feature>
<dbReference type="PROSITE" id="PS50006">
    <property type="entry name" value="FHA_DOMAIN"/>
    <property type="match status" value="1"/>
</dbReference>
<dbReference type="Gene3D" id="2.60.200.20">
    <property type="match status" value="1"/>
</dbReference>
<evidence type="ECO:0000313" key="5">
    <source>
        <dbReference type="WBParaSite" id="HCON_00127080-00001"/>
    </source>
</evidence>
<keyword evidence="2" id="KW-1133">Transmembrane helix</keyword>
<keyword evidence="4" id="KW-1185">Reference proteome</keyword>
<evidence type="ECO:0000256" key="1">
    <source>
        <dbReference type="SAM" id="Coils"/>
    </source>
</evidence>
<keyword evidence="2" id="KW-0812">Transmembrane</keyword>
<organism evidence="4 5">
    <name type="scientific">Haemonchus contortus</name>
    <name type="common">Barber pole worm</name>
    <dbReference type="NCBI Taxonomy" id="6289"/>
    <lineage>
        <taxon>Eukaryota</taxon>
        <taxon>Metazoa</taxon>
        <taxon>Ecdysozoa</taxon>
        <taxon>Nematoda</taxon>
        <taxon>Chromadorea</taxon>
        <taxon>Rhabditida</taxon>
        <taxon>Rhabditina</taxon>
        <taxon>Rhabditomorpha</taxon>
        <taxon>Strongyloidea</taxon>
        <taxon>Trichostrongylidae</taxon>
        <taxon>Haemonchus</taxon>
    </lineage>
</organism>
<evidence type="ECO:0000259" key="3">
    <source>
        <dbReference type="PROSITE" id="PS50006"/>
    </source>
</evidence>
<dbReference type="PANTHER" id="PTHR15715">
    <property type="entry name" value="CENTROSOMAL PROTEIN OF 170 KDA"/>
    <property type="match status" value="1"/>
</dbReference>
<dbReference type="OrthoDB" id="687730at2759"/>
<dbReference type="InterPro" id="IPR008984">
    <property type="entry name" value="SMAD_FHA_dom_sf"/>
</dbReference>
<keyword evidence="2" id="KW-0472">Membrane</keyword>